<proteinExistence type="predicted"/>
<dbReference type="EMBL" id="JABERL010000018">
    <property type="protein sequence ID" value="NNH77408.1"/>
    <property type="molecule type" value="Genomic_DNA"/>
</dbReference>
<comment type="caution">
    <text evidence="1">The sequence shown here is derived from an EMBL/GenBank/DDBJ whole genome shotgun (WGS) entry which is preliminary data.</text>
</comment>
<sequence length="119" mass="13577">MKLPDKIVFHEDYESLDKSKKAAIKADHRDKLLYRTRLVEEETPSISPRKAKAKGLSQFLKLAGIGLICIESQVGKDMGLGIYDPTSLNEICFISNKDNLMNKFYNFYYGGIFDSYLSK</sequence>
<dbReference type="RefSeq" id="WP_171540251.1">
    <property type="nucleotide sequence ID" value="NZ_JABERL010000018.1"/>
</dbReference>
<protein>
    <submittedName>
        <fullName evidence="1">Uncharacterized protein</fullName>
    </submittedName>
</protein>
<gene>
    <name evidence="1" type="ORF">HLH17_06935</name>
</gene>
<evidence type="ECO:0000313" key="1">
    <source>
        <dbReference type="EMBL" id="NNH77408.1"/>
    </source>
</evidence>
<evidence type="ECO:0000313" key="2">
    <source>
        <dbReference type="Proteomes" id="UP000569202"/>
    </source>
</evidence>
<organism evidence="1 2">
    <name type="scientific">Acinetobacter terrae</name>
    <dbReference type="NCBI Taxonomy" id="2731247"/>
    <lineage>
        <taxon>Bacteria</taxon>
        <taxon>Pseudomonadati</taxon>
        <taxon>Pseudomonadota</taxon>
        <taxon>Gammaproteobacteria</taxon>
        <taxon>Moraxellales</taxon>
        <taxon>Moraxellaceae</taxon>
        <taxon>Acinetobacter</taxon>
        <taxon>Acinetobacter Taxon 24</taxon>
    </lineage>
</organism>
<dbReference type="Proteomes" id="UP000569202">
    <property type="component" value="Unassembled WGS sequence"/>
</dbReference>
<name>A0A7Y2REV6_9GAMM</name>
<accession>A0A7Y2REV6</accession>
<reference evidence="1 2" key="1">
    <citation type="submission" date="2020-04" db="EMBL/GenBank/DDBJ databases">
        <title>Acinetobacter Taxon 24.</title>
        <authorList>
            <person name="Nemec A."/>
            <person name="Radolfova-Krizova L."/>
            <person name="Higgins P.G."/>
            <person name="Spanelova P."/>
        </authorList>
    </citation>
    <scope>NUCLEOTIDE SEQUENCE [LARGE SCALE GENOMIC DNA]</scope>
    <source>
        <strain evidence="1 2">ANC 5380</strain>
    </source>
</reference>
<dbReference type="AlphaFoldDB" id="A0A7Y2REV6"/>